<proteinExistence type="predicted"/>
<name>A0A2S2PC46_SCHGA</name>
<protein>
    <submittedName>
        <fullName evidence="1">Uncharacterized protein</fullName>
    </submittedName>
</protein>
<dbReference type="EMBL" id="GGMR01014400">
    <property type="protein sequence ID" value="MBY27019.1"/>
    <property type="molecule type" value="Transcribed_RNA"/>
</dbReference>
<sequence length="140" mass="16013">MKSDKYILYRSLVKSTNENIENGEKIFTSSALQPPFESSFNEFASKPVEISKVNVIENTINLINQDKIITEEPVKLSVKKSKLDILQKSTDTSLQLHYASEERNAILKSYYMAKLNLLERIAIAKERKVALLEANSKFKE</sequence>
<organism evidence="1">
    <name type="scientific">Schizaphis graminum</name>
    <name type="common">Green bug aphid</name>
    <dbReference type="NCBI Taxonomy" id="13262"/>
    <lineage>
        <taxon>Eukaryota</taxon>
        <taxon>Metazoa</taxon>
        <taxon>Ecdysozoa</taxon>
        <taxon>Arthropoda</taxon>
        <taxon>Hexapoda</taxon>
        <taxon>Insecta</taxon>
        <taxon>Pterygota</taxon>
        <taxon>Neoptera</taxon>
        <taxon>Paraneoptera</taxon>
        <taxon>Hemiptera</taxon>
        <taxon>Sternorrhyncha</taxon>
        <taxon>Aphidomorpha</taxon>
        <taxon>Aphidoidea</taxon>
        <taxon>Aphididae</taxon>
        <taxon>Aphidini</taxon>
        <taxon>Schizaphis</taxon>
    </lineage>
</organism>
<accession>A0A2S2PC46</accession>
<gene>
    <name evidence="1" type="ORF">g.161033</name>
</gene>
<dbReference type="AlphaFoldDB" id="A0A2S2PC46"/>
<evidence type="ECO:0000313" key="1">
    <source>
        <dbReference type="EMBL" id="MBY27019.1"/>
    </source>
</evidence>
<reference evidence="1" key="1">
    <citation type="submission" date="2018-04" db="EMBL/GenBank/DDBJ databases">
        <title>Transcriptome of Schizaphis graminum biotype I.</title>
        <authorList>
            <person name="Scully E.D."/>
            <person name="Geib S.M."/>
            <person name="Palmer N.A."/>
            <person name="Koch K."/>
            <person name="Bradshaw J."/>
            <person name="Heng-Moss T."/>
            <person name="Sarath G."/>
        </authorList>
    </citation>
    <scope>NUCLEOTIDE SEQUENCE</scope>
</reference>